<comment type="caution">
    <text evidence="1">The sequence shown here is derived from an EMBL/GenBank/DDBJ whole genome shotgun (WGS) entry which is preliminary data.</text>
</comment>
<dbReference type="GeneID" id="8616741"/>
<keyword evidence="2" id="KW-1185">Reference proteome</keyword>
<proteinExistence type="predicted"/>
<evidence type="ECO:0000313" key="1">
    <source>
        <dbReference type="EMBL" id="EAL73039.1"/>
    </source>
</evidence>
<sequence length="213" mass="24926">MINNNNKEKILEEQFQELYNLVKKRCKGLIPNLSAKGYCINELTTLTKDSKERETLKEALEVKFYNIESSKYCSSCFQSKNDLIMTNKFTKYAVINKFDIIDKSLSLDSIKPVCDKCFKLLDFKYIFSKLSQLQQQQQQNNEDECISLIRHFAMLNKIDILQSDWKDKVQEIYSILFSLYTIINNLPSISVKVGKDSKDLIKFNNTIEILKQL</sequence>
<dbReference type="PaxDb" id="44689-DDB0190112"/>
<dbReference type="HOGENOM" id="CLU_1296441_0_0_1"/>
<dbReference type="Proteomes" id="UP000002195">
    <property type="component" value="Unassembled WGS sequence"/>
</dbReference>
<dbReference type="EMBL" id="AAFI02000004">
    <property type="protein sequence ID" value="EAL73039.1"/>
    <property type="molecule type" value="Genomic_DNA"/>
</dbReference>
<gene>
    <name evidence="1" type="ORF">DDB_G0268900</name>
</gene>
<dbReference type="eggNOG" id="ENOG502RE0S">
    <property type="taxonomic scope" value="Eukaryota"/>
</dbReference>
<dbReference type="FunCoup" id="Q55EH4">
    <property type="interactions" value="877"/>
</dbReference>
<organism evidence="1 2">
    <name type="scientific">Dictyostelium discoideum</name>
    <name type="common">Social amoeba</name>
    <dbReference type="NCBI Taxonomy" id="44689"/>
    <lineage>
        <taxon>Eukaryota</taxon>
        <taxon>Amoebozoa</taxon>
        <taxon>Evosea</taxon>
        <taxon>Eumycetozoa</taxon>
        <taxon>Dictyostelia</taxon>
        <taxon>Dictyosteliales</taxon>
        <taxon>Dictyosteliaceae</taxon>
        <taxon>Dictyostelium</taxon>
    </lineage>
</organism>
<dbReference type="OMA" id="KGYCINE"/>
<dbReference type="AlphaFoldDB" id="Q55EH4"/>
<dbReference type="SMR" id="Q55EH4"/>
<dbReference type="InParanoid" id="Q55EH4"/>
<protein>
    <submittedName>
        <fullName evidence="1">Uncharacterized protein</fullName>
    </submittedName>
</protein>
<name>Q55EH4_DICDI</name>
<reference evidence="1 2" key="1">
    <citation type="journal article" date="2005" name="Nature">
        <title>The genome of the social amoeba Dictyostelium discoideum.</title>
        <authorList>
            <consortium name="The Dictyostelium discoideum Sequencing Consortium"/>
            <person name="Eichinger L."/>
            <person name="Pachebat J.A."/>
            <person name="Glockner G."/>
            <person name="Rajandream M.A."/>
            <person name="Sucgang R."/>
            <person name="Berriman M."/>
            <person name="Song J."/>
            <person name="Olsen R."/>
            <person name="Szafranski K."/>
            <person name="Xu Q."/>
            <person name="Tunggal B."/>
            <person name="Kummerfeld S."/>
            <person name="Madera M."/>
            <person name="Konfortov B.A."/>
            <person name="Rivero F."/>
            <person name="Bankier A.T."/>
            <person name="Lehmann R."/>
            <person name="Hamlin N."/>
            <person name="Davies R."/>
            <person name="Gaudet P."/>
            <person name="Fey P."/>
            <person name="Pilcher K."/>
            <person name="Chen G."/>
            <person name="Saunders D."/>
            <person name="Sodergren E."/>
            <person name="Davis P."/>
            <person name="Kerhornou A."/>
            <person name="Nie X."/>
            <person name="Hall N."/>
            <person name="Anjard C."/>
            <person name="Hemphill L."/>
            <person name="Bason N."/>
            <person name="Farbrother P."/>
            <person name="Desany B."/>
            <person name="Just E."/>
            <person name="Morio T."/>
            <person name="Rost R."/>
            <person name="Churcher C."/>
            <person name="Cooper J."/>
            <person name="Haydock S."/>
            <person name="van Driessche N."/>
            <person name="Cronin A."/>
            <person name="Goodhead I."/>
            <person name="Muzny D."/>
            <person name="Mourier T."/>
            <person name="Pain A."/>
            <person name="Lu M."/>
            <person name="Harper D."/>
            <person name="Lindsay R."/>
            <person name="Hauser H."/>
            <person name="James K."/>
            <person name="Quiles M."/>
            <person name="Madan Babu M."/>
            <person name="Saito T."/>
            <person name="Buchrieser C."/>
            <person name="Wardroper A."/>
            <person name="Felder M."/>
            <person name="Thangavelu M."/>
            <person name="Johnson D."/>
            <person name="Knights A."/>
            <person name="Loulseged H."/>
            <person name="Mungall K."/>
            <person name="Oliver K."/>
            <person name="Price C."/>
            <person name="Quail M.A."/>
            <person name="Urushihara H."/>
            <person name="Hernandez J."/>
            <person name="Rabbinowitsch E."/>
            <person name="Steffen D."/>
            <person name="Sanders M."/>
            <person name="Ma J."/>
            <person name="Kohara Y."/>
            <person name="Sharp S."/>
            <person name="Simmonds M."/>
            <person name="Spiegler S."/>
            <person name="Tivey A."/>
            <person name="Sugano S."/>
            <person name="White B."/>
            <person name="Walker D."/>
            <person name="Woodward J."/>
            <person name="Winckler T."/>
            <person name="Tanaka Y."/>
            <person name="Shaulsky G."/>
            <person name="Schleicher M."/>
            <person name="Weinstock G."/>
            <person name="Rosenthal A."/>
            <person name="Cox E.C."/>
            <person name="Chisholm R.L."/>
            <person name="Gibbs R."/>
            <person name="Loomis W.F."/>
            <person name="Platzer M."/>
            <person name="Kay R.R."/>
            <person name="Williams J."/>
            <person name="Dear P.H."/>
            <person name="Noegel A.A."/>
            <person name="Barrell B."/>
            <person name="Kuspa A."/>
        </authorList>
    </citation>
    <scope>NUCLEOTIDE SEQUENCE [LARGE SCALE GENOMIC DNA]</scope>
    <source>
        <strain evidence="1 2">AX4</strain>
    </source>
</reference>
<accession>Q55EH4</accession>
<dbReference type="RefSeq" id="XP_647046.1">
    <property type="nucleotide sequence ID" value="XM_641954.1"/>
</dbReference>
<dbReference type="VEuPathDB" id="AmoebaDB:DDB_G0268900"/>
<dbReference type="KEGG" id="ddi:DDB_G0268900"/>
<dbReference type="dictyBase" id="DDB_G0268900"/>
<evidence type="ECO:0000313" key="2">
    <source>
        <dbReference type="Proteomes" id="UP000002195"/>
    </source>
</evidence>